<sequence>MLSALSLAAQDLPAEVPAYKTYKASFGILANPRVIGVQTEARFLSHFGLRVAATQVFDAHHRQNEFSGGGLGLVTYYIPLKNKRIEPVLGLGGVYSLYHWDTGYDRGNLTDLNVGGGVGVNLRFSSDFRTGFSVLAANGFVADYVEGSMRTGRRKLLIMPALTFDILL</sequence>
<dbReference type="Proteomes" id="UP001499909">
    <property type="component" value="Unassembled WGS sequence"/>
</dbReference>
<gene>
    <name evidence="1" type="ORF">GCM10022406_12370</name>
</gene>
<evidence type="ECO:0008006" key="3">
    <source>
        <dbReference type="Google" id="ProtNLM"/>
    </source>
</evidence>
<reference evidence="2" key="1">
    <citation type="journal article" date="2019" name="Int. J. Syst. Evol. Microbiol.">
        <title>The Global Catalogue of Microorganisms (GCM) 10K type strain sequencing project: providing services to taxonomists for standard genome sequencing and annotation.</title>
        <authorList>
            <consortium name="The Broad Institute Genomics Platform"/>
            <consortium name="The Broad Institute Genome Sequencing Center for Infectious Disease"/>
            <person name="Wu L."/>
            <person name="Ma J."/>
        </authorList>
    </citation>
    <scope>NUCLEOTIDE SEQUENCE [LARGE SCALE GENOMIC DNA]</scope>
    <source>
        <strain evidence="2">JCM 17214</strain>
    </source>
</reference>
<accession>A0ABP7MRN3</accession>
<name>A0ABP7MRN3_9BACT</name>
<evidence type="ECO:0000313" key="2">
    <source>
        <dbReference type="Proteomes" id="UP001499909"/>
    </source>
</evidence>
<proteinExistence type="predicted"/>
<dbReference type="EMBL" id="BAABDH010000020">
    <property type="protein sequence ID" value="GAA3928282.1"/>
    <property type="molecule type" value="Genomic_DNA"/>
</dbReference>
<keyword evidence="2" id="KW-1185">Reference proteome</keyword>
<organism evidence="1 2">
    <name type="scientific">Hymenobacter algoricola</name>
    <dbReference type="NCBI Taxonomy" id="486267"/>
    <lineage>
        <taxon>Bacteria</taxon>
        <taxon>Pseudomonadati</taxon>
        <taxon>Bacteroidota</taxon>
        <taxon>Cytophagia</taxon>
        <taxon>Cytophagales</taxon>
        <taxon>Hymenobacteraceae</taxon>
        <taxon>Hymenobacter</taxon>
    </lineage>
</organism>
<dbReference type="PROSITE" id="PS00879">
    <property type="entry name" value="ODR_DC_2_2"/>
    <property type="match status" value="1"/>
</dbReference>
<dbReference type="InterPro" id="IPR022657">
    <property type="entry name" value="De-COase2_CS"/>
</dbReference>
<evidence type="ECO:0000313" key="1">
    <source>
        <dbReference type="EMBL" id="GAA3928282.1"/>
    </source>
</evidence>
<comment type="caution">
    <text evidence="1">The sequence shown here is derived from an EMBL/GenBank/DDBJ whole genome shotgun (WGS) entry which is preliminary data.</text>
</comment>
<protein>
    <recommendedName>
        <fullName evidence="3">Outer membrane protein beta-barrel domain-containing protein</fullName>
    </recommendedName>
</protein>